<dbReference type="InterPro" id="IPR014001">
    <property type="entry name" value="Helicase_ATP-bd"/>
</dbReference>
<keyword evidence="6" id="KW-0347">Helicase</keyword>
<dbReference type="PROSITE" id="PS51194">
    <property type="entry name" value="HELICASE_CTER"/>
    <property type="match status" value="1"/>
</dbReference>
<evidence type="ECO:0000259" key="4">
    <source>
        <dbReference type="PROSITE" id="PS51194"/>
    </source>
</evidence>
<feature type="region of interest" description="Disordered" evidence="2">
    <location>
        <begin position="791"/>
        <end position="818"/>
    </location>
</feature>
<keyword evidence="6" id="KW-0255">Endonuclease</keyword>
<dbReference type="InterPro" id="IPR038718">
    <property type="entry name" value="SNF2-like_sf"/>
</dbReference>
<feature type="domain" description="Helicase ATP-binding" evidence="3">
    <location>
        <begin position="212"/>
        <end position="377"/>
    </location>
</feature>
<dbReference type="GO" id="GO:0006281">
    <property type="term" value="P:DNA repair"/>
    <property type="evidence" value="ECO:0007669"/>
    <property type="project" value="TreeGrafter"/>
</dbReference>
<dbReference type="PANTHER" id="PTHR45766">
    <property type="entry name" value="DNA ANNEALING HELICASE AND ENDONUCLEASE ZRANB3 FAMILY MEMBER"/>
    <property type="match status" value="1"/>
</dbReference>
<dbReference type="GO" id="GO:0016787">
    <property type="term" value="F:hydrolase activity"/>
    <property type="evidence" value="ECO:0007669"/>
    <property type="project" value="UniProtKB-KW"/>
</dbReference>
<dbReference type="Gene3D" id="3.40.50.300">
    <property type="entry name" value="P-loop containing nucleotide triphosphate hydrolases"/>
    <property type="match status" value="1"/>
</dbReference>
<dbReference type="GO" id="GO:0008270">
    <property type="term" value="F:zinc ion binding"/>
    <property type="evidence" value="ECO:0007669"/>
    <property type="project" value="InterPro"/>
</dbReference>
<dbReference type="OrthoDB" id="2801544at2759"/>
<proteinExistence type="predicted"/>
<dbReference type="InterPro" id="IPR001650">
    <property type="entry name" value="Helicase_C-like"/>
</dbReference>
<dbReference type="SUPFAM" id="SSF52540">
    <property type="entry name" value="P-loop containing nucleoside triphosphate hydrolases"/>
    <property type="match status" value="2"/>
</dbReference>
<keyword evidence="1" id="KW-0378">Hydrolase</keyword>
<keyword evidence="6" id="KW-0547">Nucleotide-binding</keyword>
<evidence type="ECO:0000313" key="5">
    <source>
        <dbReference type="Proteomes" id="UP000504603"/>
    </source>
</evidence>
<dbReference type="GeneID" id="111006916"/>
<dbReference type="InterPro" id="IPR003615">
    <property type="entry name" value="HNH_nuc"/>
</dbReference>
<dbReference type="GO" id="GO:0004386">
    <property type="term" value="F:helicase activity"/>
    <property type="evidence" value="ECO:0007669"/>
    <property type="project" value="UniProtKB-KW"/>
</dbReference>
<dbReference type="InterPro" id="IPR002711">
    <property type="entry name" value="HNH"/>
</dbReference>
<gene>
    <name evidence="6" type="primary">LOC111006916</name>
</gene>
<dbReference type="InterPro" id="IPR027417">
    <property type="entry name" value="P-loop_NTPase"/>
</dbReference>
<feature type="compositionally biased region" description="Basic and acidic residues" evidence="2">
    <location>
        <begin position="468"/>
        <end position="480"/>
    </location>
</feature>
<keyword evidence="6" id="KW-0540">Nuclease</keyword>
<evidence type="ECO:0000313" key="6">
    <source>
        <dbReference type="RefSeq" id="XP_022134708.1"/>
    </source>
</evidence>
<dbReference type="SMART" id="SM00487">
    <property type="entry name" value="DEXDc"/>
    <property type="match status" value="1"/>
</dbReference>
<keyword evidence="5" id="KW-1185">Reference proteome</keyword>
<dbReference type="AlphaFoldDB" id="A0A6J1C2S2"/>
<dbReference type="SMART" id="SM00490">
    <property type="entry name" value="HELICc"/>
    <property type="match status" value="1"/>
</dbReference>
<keyword evidence="6" id="KW-0067">ATP-binding</keyword>
<feature type="compositionally biased region" description="Basic and acidic residues" evidence="2">
    <location>
        <begin position="805"/>
        <end position="818"/>
    </location>
</feature>
<sequence length="1230" mass="139249">MDITEEQRKRAEANRLAAIAKRKALIESSNGQLQPQDPWKLFKCRKLSTELTVTSAVQSSKGLTDDDTLLPERFRVRLEICSTDSFSITPEVVEGFCYPGEENCFRKLSDWLSNVTHSHYTQIIGGGKACVYKLRDYCPVLKCLKSSKDIDVEEIPWTTFNVVERLSHSFILGRWMPCRPEHLSDERVDELMKKLPDRLLKRLLPFQLDGVRFGLQRGGRCLIADEMGLGKTLQAIAIASCLMDEEGSILVVCPAVLRFSWAEELERWLPFCLPAEIHLVFGHLDNPCHLSKFPKVVVISYTMLHRLRKSILQQKWSLLIVDESHHVRCSKKSSEPEEIKAVLDLATKVQHIVLLSGTPSLSRPYDIFHQINMLWPGLLGKTKYEFAKTYCAVKFVCTSQGKTFKDFSKGIRLDELNVLLKQTVMIRRLKEHVLVQLPPKRRQIIRLQLKRSDIVGAKAATREVIGGDHDRTTAENKTQDILEEEEHDDGGDSRFRKLSFHELGIAKLSGFREWFSIHPIISESDGLMDLDLKSDSQKMIIFAHHHKVLDGVQELMCEKGILFVRIDGTTLARDRQSAVLSFQSSSEVKIAIIGITAGGVGLDFSSAQNVVFLELPQSPSLMLQAEDRAHRRGQTKAVNIYIFCAKDTLDESHWQNLNKSLRCITSTTDGKYDAIQEIAVEHVSYLEACGRSSRNSESQLNAATCAELTSEVTRAQGDDSLKVEVNDELNAPLKVEIRDELNAKTDCPSDKYGDIEITAQTDSIAIKDDMLSVQLNKDSLSLGKLKENITEVDPRSPERVPCPGLDKHSGEKDQAQKEGKLCSGASKVDNGEPHLTIEPKKHFSNHVHVLRFEVSQYTGRVHLYTCVPGIDLRPRPLFLNFRPEEVELLDCSVDDTEKTDFNLDVTSYKHALLEFLNEWRNLRPIEQRKLHGKPLQLPLDVELCYLKESTNHNADGMLKGKSLRRTTPLDDISGPLPSSAVWKLVRLCSGSGKRKKEYTQGWKLTDEPLCKLCQTPCQGINAKTPEFLEDLFCNLGCYEEYRVRISSTSLRRELFQMEHGVCSNCHLDCHKLVKHIKPLSLDMRRDYIEKVAPNLASRKKLLEKIVNNPTEGNAWNADHIVPVYRGGGECRLENMRTLCVACHSDVTAEQRAERRLVRLKAKKQLRDTITHLKKGGNTERTDNNIQNQVHDVQENVVDDQLILVKVPGSSYSKDDFLDNDTKNPGESRGA</sequence>
<dbReference type="Pfam" id="PF00271">
    <property type="entry name" value="Helicase_C"/>
    <property type="match status" value="1"/>
</dbReference>
<dbReference type="FunFam" id="3.40.50.10810:FF:000065">
    <property type="entry name" value="SNF2 DNA repair protein, putative"/>
    <property type="match status" value="1"/>
</dbReference>
<dbReference type="GO" id="GO:0043596">
    <property type="term" value="C:nuclear replication fork"/>
    <property type="evidence" value="ECO:0007669"/>
    <property type="project" value="TreeGrafter"/>
</dbReference>
<evidence type="ECO:0000256" key="2">
    <source>
        <dbReference type="SAM" id="MobiDB-lite"/>
    </source>
</evidence>
<dbReference type="Pfam" id="PF00176">
    <property type="entry name" value="SNF2-rel_dom"/>
    <property type="match status" value="1"/>
</dbReference>
<dbReference type="GO" id="GO:0031297">
    <property type="term" value="P:replication fork processing"/>
    <property type="evidence" value="ECO:0007669"/>
    <property type="project" value="TreeGrafter"/>
</dbReference>
<dbReference type="CDD" id="cd18793">
    <property type="entry name" value="SF2_C_SNF"/>
    <property type="match status" value="1"/>
</dbReference>
<dbReference type="Gene3D" id="3.40.50.10810">
    <property type="entry name" value="Tandem AAA-ATPase domain"/>
    <property type="match status" value="1"/>
</dbReference>
<dbReference type="PANTHER" id="PTHR45766:SF5">
    <property type="entry name" value="SNF2 DOMAIN-CONTAINING PROTEIN _ HELICASE DOMAIN-CONTAINING PROTEIN _ HNH ENDONUCLEASE DOMAIN-CONTAINING PROTEIN"/>
    <property type="match status" value="1"/>
</dbReference>
<dbReference type="CDD" id="cd00085">
    <property type="entry name" value="HNHc"/>
    <property type="match status" value="1"/>
</dbReference>
<dbReference type="GO" id="GO:0005524">
    <property type="term" value="F:ATP binding"/>
    <property type="evidence" value="ECO:0007669"/>
    <property type="project" value="InterPro"/>
</dbReference>
<dbReference type="RefSeq" id="XP_022134708.1">
    <property type="nucleotide sequence ID" value="XM_022279016.1"/>
</dbReference>
<feature type="domain" description="Helicase C-terminal" evidence="4">
    <location>
        <begin position="526"/>
        <end position="679"/>
    </location>
</feature>
<dbReference type="KEGG" id="mcha:111006916"/>
<feature type="region of interest" description="Disordered" evidence="2">
    <location>
        <begin position="468"/>
        <end position="491"/>
    </location>
</feature>
<protein>
    <submittedName>
        <fullName evidence="6">DNA annealing helicase and endonuclease ZRANB3</fullName>
    </submittedName>
</protein>
<organism evidence="5 6">
    <name type="scientific">Momordica charantia</name>
    <name type="common">Bitter gourd</name>
    <name type="synonym">Balsam pear</name>
    <dbReference type="NCBI Taxonomy" id="3673"/>
    <lineage>
        <taxon>Eukaryota</taxon>
        <taxon>Viridiplantae</taxon>
        <taxon>Streptophyta</taxon>
        <taxon>Embryophyta</taxon>
        <taxon>Tracheophyta</taxon>
        <taxon>Spermatophyta</taxon>
        <taxon>Magnoliopsida</taxon>
        <taxon>eudicotyledons</taxon>
        <taxon>Gunneridae</taxon>
        <taxon>Pentapetalae</taxon>
        <taxon>rosids</taxon>
        <taxon>fabids</taxon>
        <taxon>Cucurbitales</taxon>
        <taxon>Cucurbitaceae</taxon>
        <taxon>Momordiceae</taxon>
        <taxon>Momordica</taxon>
    </lineage>
</organism>
<dbReference type="PROSITE" id="PS51192">
    <property type="entry name" value="HELICASE_ATP_BIND_1"/>
    <property type="match status" value="1"/>
</dbReference>
<evidence type="ECO:0000259" key="3">
    <source>
        <dbReference type="PROSITE" id="PS51192"/>
    </source>
</evidence>
<dbReference type="Proteomes" id="UP000504603">
    <property type="component" value="Unplaced"/>
</dbReference>
<evidence type="ECO:0000256" key="1">
    <source>
        <dbReference type="ARBA" id="ARBA00022801"/>
    </source>
</evidence>
<reference evidence="6" key="1">
    <citation type="submission" date="2025-08" db="UniProtKB">
        <authorList>
            <consortium name="RefSeq"/>
        </authorList>
    </citation>
    <scope>IDENTIFICATION</scope>
    <source>
        <strain evidence="6">OHB3-1</strain>
    </source>
</reference>
<dbReference type="Gene3D" id="1.10.30.50">
    <property type="match status" value="1"/>
</dbReference>
<dbReference type="InterPro" id="IPR049730">
    <property type="entry name" value="SNF2/RAD54-like_C"/>
</dbReference>
<dbReference type="InterPro" id="IPR000330">
    <property type="entry name" value="SNF2_N"/>
</dbReference>
<name>A0A6J1C2S2_MOMCH</name>
<dbReference type="GO" id="GO:0003676">
    <property type="term" value="F:nucleic acid binding"/>
    <property type="evidence" value="ECO:0007669"/>
    <property type="project" value="InterPro"/>
</dbReference>
<accession>A0A6J1C2S2</accession>
<dbReference type="GO" id="GO:0004520">
    <property type="term" value="F:DNA endonuclease activity"/>
    <property type="evidence" value="ECO:0007669"/>
    <property type="project" value="TreeGrafter"/>
</dbReference>
<dbReference type="Pfam" id="PF01844">
    <property type="entry name" value="HNH"/>
    <property type="match status" value="1"/>
</dbReference>